<accession>A0A545UIK0</accession>
<reference evidence="2 3" key="1">
    <citation type="submission" date="2019-07" db="EMBL/GenBank/DDBJ databases">
        <title>Draft genome for Aliikangiella sp. M105.</title>
        <authorList>
            <person name="Wang G."/>
        </authorList>
    </citation>
    <scope>NUCLEOTIDE SEQUENCE [LARGE SCALE GENOMIC DNA]</scope>
    <source>
        <strain evidence="2 3">M105</strain>
    </source>
</reference>
<evidence type="ECO:0000313" key="2">
    <source>
        <dbReference type="EMBL" id="TQV89292.1"/>
    </source>
</evidence>
<dbReference type="OrthoDB" id="8912654at2"/>
<feature type="transmembrane region" description="Helical" evidence="1">
    <location>
        <begin position="14"/>
        <end position="35"/>
    </location>
</feature>
<name>A0A545UIK0_9GAMM</name>
<keyword evidence="1" id="KW-0472">Membrane</keyword>
<sequence>MDAFLINISSFPTIIFTIGLGVVIGFWFLVILGLFDLEFFDIEVDLDIDADISQVGGVAGLLTTLGLTGVPITVVISLLILNSWFICYFASKLVPNFPDLISLLQTLLNLAVAIISFLISIPITARMIRPLKGLFKTINQEPISKSLIGKTCRIRSSRVDEDFGEAECIHNGASLIIKVRTTGDNSLKTGQNAVLIEHKSEDTFFVISEEEFNKSMT</sequence>
<evidence type="ECO:0000256" key="1">
    <source>
        <dbReference type="SAM" id="Phobius"/>
    </source>
</evidence>
<comment type="caution">
    <text evidence="2">The sequence shown here is derived from an EMBL/GenBank/DDBJ whole genome shotgun (WGS) entry which is preliminary data.</text>
</comment>
<dbReference type="RefSeq" id="WP_142892142.1">
    <property type="nucleotide sequence ID" value="NZ_ML660161.1"/>
</dbReference>
<keyword evidence="3" id="KW-1185">Reference proteome</keyword>
<protein>
    <recommendedName>
        <fullName evidence="4">DUF1449 family protein</fullName>
    </recommendedName>
</protein>
<keyword evidence="1" id="KW-0812">Transmembrane</keyword>
<evidence type="ECO:0000313" key="3">
    <source>
        <dbReference type="Proteomes" id="UP000315439"/>
    </source>
</evidence>
<feature type="transmembrane region" description="Helical" evidence="1">
    <location>
        <begin position="55"/>
        <end position="80"/>
    </location>
</feature>
<organism evidence="2 3">
    <name type="scientific">Aliikangiella coralliicola</name>
    <dbReference type="NCBI Taxonomy" id="2592383"/>
    <lineage>
        <taxon>Bacteria</taxon>
        <taxon>Pseudomonadati</taxon>
        <taxon>Pseudomonadota</taxon>
        <taxon>Gammaproteobacteria</taxon>
        <taxon>Oceanospirillales</taxon>
        <taxon>Pleioneaceae</taxon>
        <taxon>Aliikangiella</taxon>
    </lineage>
</organism>
<dbReference type="AlphaFoldDB" id="A0A545UIK0"/>
<evidence type="ECO:0008006" key="4">
    <source>
        <dbReference type="Google" id="ProtNLM"/>
    </source>
</evidence>
<feature type="transmembrane region" description="Helical" evidence="1">
    <location>
        <begin position="100"/>
        <end position="123"/>
    </location>
</feature>
<keyword evidence="1" id="KW-1133">Transmembrane helix</keyword>
<dbReference type="EMBL" id="VIKS01000002">
    <property type="protein sequence ID" value="TQV89292.1"/>
    <property type="molecule type" value="Genomic_DNA"/>
</dbReference>
<dbReference type="Proteomes" id="UP000315439">
    <property type="component" value="Unassembled WGS sequence"/>
</dbReference>
<gene>
    <name evidence="2" type="ORF">FLL46_03940</name>
</gene>
<proteinExistence type="predicted"/>